<dbReference type="PROSITE" id="PS51677">
    <property type="entry name" value="NODB"/>
    <property type="match status" value="1"/>
</dbReference>
<evidence type="ECO:0000256" key="1">
    <source>
        <dbReference type="ARBA" id="ARBA00022723"/>
    </source>
</evidence>
<name>A0A919G4H5_9ACTN</name>
<proteinExistence type="predicted"/>
<feature type="domain" description="NodB homology" evidence="4">
    <location>
        <begin position="8"/>
        <end position="185"/>
    </location>
</feature>
<evidence type="ECO:0000313" key="5">
    <source>
        <dbReference type="EMBL" id="GHH77479.1"/>
    </source>
</evidence>
<evidence type="ECO:0000313" key="6">
    <source>
        <dbReference type="Proteomes" id="UP000617734"/>
    </source>
</evidence>
<dbReference type="InterPro" id="IPR050248">
    <property type="entry name" value="Polysacc_deacetylase_ArnD"/>
</dbReference>
<evidence type="ECO:0000259" key="4">
    <source>
        <dbReference type="PROSITE" id="PS51677"/>
    </source>
</evidence>
<evidence type="ECO:0000256" key="3">
    <source>
        <dbReference type="SAM" id="MobiDB-lite"/>
    </source>
</evidence>
<keyword evidence="2" id="KW-0378">Hydrolase</keyword>
<keyword evidence="1" id="KW-0479">Metal-binding</keyword>
<dbReference type="GO" id="GO:0016020">
    <property type="term" value="C:membrane"/>
    <property type="evidence" value="ECO:0007669"/>
    <property type="project" value="TreeGrafter"/>
</dbReference>
<dbReference type="InterPro" id="IPR002509">
    <property type="entry name" value="NODB_dom"/>
</dbReference>
<feature type="region of interest" description="Disordered" evidence="3">
    <location>
        <begin position="184"/>
        <end position="216"/>
    </location>
</feature>
<organism evidence="5 6">
    <name type="scientific">Kitasatospora indigofera</name>
    <dbReference type="NCBI Taxonomy" id="67307"/>
    <lineage>
        <taxon>Bacteria</taxon>
        <taxon>Bacillati</taxon>
        <taxon>Actinomycetota</taxon>
        <taxon>Actinomycetes</taxon>
        <taxon>Kitasatosporales</taxon>
        <taxon>Streptomycetaceae</taxon>
        <taxon>Kitasatospora</taxon>
    </lineage>
</organism>
<feature type="compositionally biased region" description="Pro residues" evidence="3">
    <location>
        <begin position="186"/>
        <end position="205"/>
    </location>
</feature>
<sequence>MNPSPPPATVALTFDDGPHPDSTPALLAILAAGGRPATFFLRGDQAERHPGLVREIHRAGFGIGNHSFSHPHLTGLRPAGIAAEIERTQRTLSRLTGTRPTLFRPPYGESDPVVRAAAAAAGLTEVLWTVDTRDWAGADPAGIAGAVAAARPGDVVLLHDSGRRNTVDALPLVLAALARRGLSPGPLAPGRPAPGHPAPSHPAPSHPAAGTPAAGT</sequence>
<evidence type="ECO:0000256" key="2">
    <source>
        <dbReference type="ARBA" id="ARBA00022801"/>
    </source>
</evidence>
<reference evidence="5" key="1">
    <citation type="journal article" date="2014" name="Int. J. Syst. Evol. Microbiol.">
        <title>Complete genome sequence of Corynebacterium casei LMG S-19264T (=DSM 44701T), isolated from a smear-ripened cheese.</title>
        <authorList>
            <consortium name="US DOE Joint Genome Institute (JGI-PGF)"/>
            <person name="Walter F."/>
            <person name="Albersmeier A."/>
            <person name="Kalinowski J."/>
            <person name="Ruckert C."/>
        </authorList>
    </citation>
    <scope>NUCLEOTIDE SEQUENCE</scope>
    <source>
        <strain evidence="5">JCM 4646</strain>
    </source>
</reference>
<dbReference type="Proteomes" id="UP000617734">
    <property type="component" value="Unassembled WGS sequence"/>
</dbReference>
<accession>A0A919G4H5</accession>
<dbReference type="GO" id="GO:0016810">
    <property type="term" value="F:hydrolase activity, acting on carbon-nitrogen (but not peptide) bonds"/>
    <property type="evidence" value="ECO:0007669"/>
    <property type="project" value="InterPro"/>
</dbReference>
<reference evidence="5" key="2">
    <citation type="submission" date="2020-09" db="EMBL/GenBank/DDBJ databases">
        <authorList>
            <person name="Sun Q."/>
            <person name="Ohkuma M."/>
        </authorList>
    </citation>
    <scope>NUCLEOTIDE SEQUENCE</scope>
    <source>
        <strain evidence="5">JCM 4646</strain>
    </source>
</reference>
<dbReference type="EMBL" id="BNBO01000033">
    <property type="protein sequence ID" value="GHH77479.1"/>
    <property type="molecule type" value="Genomic_DNA"/>
</dbReference>
<dbReference type="SUPFAM" id="SSF88713">
    <property type="entry name" value="Glycoside hydrolase/deacetylase"/>
    <property type="match status" value="1"/>
</dbReference>
<feature type="compositionally biased region" description="Low complexity" evidence="3">
    <location>
        <begin position="206"/>
        <end position="216"/>
    </location>
</feature>
<dbReference type="AlphaFoldDB" id="A0A919G4H5"/>
<dbReference type="PANTHER" id="PTHR10587:SF133">
    <property type="entry name" value="CHITIN DEACETYLASE 1-RELATED"/>
    <property type="match status" value="1"/>
</dbReference>
<gene>
    <name evidence="5" type="ORF">GCM10018781_51030</name>
</gene>
<protein>
    <submittedName>
        <fullName evidence="5">Polysaccharide deacetylase</fullName>
    </submittedName>
</protein>
<comment type="caution">
    <text evidence="5">The sequence shown here is derived from an EMBL/GenBank/DDBJ whole genome shotgun (WGS) entry which is preliminary data.</text>
</comment>
<dbReference type="GO" id="GO:0046872">
    <property type="term" value="F:metal ion binding"/>
    <property type="evidence" value="ECO:0007669"/>
    <property type="project" value="UniProtKB-KW"/>
</dbReference>
<dbReference type="CDD" id="cd10917">
    <property type="entry name" value="CE4_NodB_like_6s_7s"/>
    <property type="match status" value="1"/>
</dbReference>
<dbReference type="InterPro" id="IPR011330">
    <property type="entry name" value="Glyco_hydro/deAcase_b/a-brl"/>
</dbReference>
<dbReference type="RefSeq" id="WP_190213236.1">
    <property type="nucleotide sequence ID" value="NZ_BNBO01000033.1"/>
</dbReference>
<dbReference type="GeneID" id="95355471"/>
<dbReference type="Pfam" id="PF01522">
    <property type="entry name" value="Polysacc_deac_1"/>
    <property type="match status" value="1"/>
</dbReference>
<dbReference type="Gene3D" id="3.20.20.370">
    <property type="entry name" value="Glycoside hydrolase/deacetylase"/>
    <property type="match status" value="1"/>
</dbReference>
<keyword evidence="6" id="KW-1185">Reference proteome</keyword>
<dbReference type="GO" id="GO:0005975">
    <property type="term" value="P:carbohydrate metabolic process"/>
    <property type="evidence" value="ECO:0007669"/>
    <property type="project" value="InterPro"/>
</dbReference>
<dbReference type="PANTHER" id="PTHR10587">
    <property type="entry name" value="GLYCOSYL TRANSFERASE-RELATED"/>
    <property type="match status" value="1"/>
</dbReference>